<dbReference type="InterPro" id="IPR032299">
    <property type="entry name" value="DUF4843"/>
</dbReference>
<dbReference type="PROSITE" id="PS51257">
    <property type="entry name" value="PROKAR_LIPOPROTEIN"/>
    <property type="match status" value="1"/>
</dbReference>
<gene>
    <name evidence="1" type="ORF">JM658_03760</name>
</gene>
<reference evidence="1 2" key="1">
    <citation type="submission" date="2021-01" db="EMBL/GenBank/DDBJ databases">
        <title>Genome sequencing of Joostella atrarenae M1-2 (= KCTC 23194).</title>
        <authorList>
            <person name="Zakaria M.R."/>
            <person name="Lam M.Q."/>
            <person name="Chong C.S."/>
        </authorList>
    </citation>
    <scope>NUCLEOTIDE SEQUENCE [LARGE SCALE GENOMIC DNA]</scope>
    <source>
        <strain evidence="1 2">M1-2</strain>
    </source>
</reference>
<dbReference type="RefSeq" id="WP_236957893.1">
    <property type="nucleotide sequence ID" value="NZ_JAETXX010000001.1"/>
</dbReference>
<dbReference type="Pfam" id="PF16132">
    <property type="entry name" value="DUF4843"/>
    <property type="match status" value="1"/>
</dbReference>
<protein>
    <submittedName>
        <fullName evidence="1">DUF4843 domain-containing protein</fullName>
    </submittedName>
</protein>
<name>A0ABS9J0H0_9FLAO</name>
<evidence type="ECO:0000313" key="1">
    <source>
        <dbReference type="EMBL" id="MCF8713935.1"/>
    </source>
</evidence>
<proteinExistence type="predicted"/>
<sequence length="254" mass="28799">MNKNIAYIIMGLILSSFIACEKDEIDTFSGKDSIYFTWPVEGTSFNNATVYPDSTGVSFAFIPPTKNDTIIKLPVSVQGMLSDVDRKVSLKVSEESTAVKGVHFDYPERIVFRANVPTDSIPVTLYRTPEMKQESFQMILQLVENEDFSTEMAYMENESTGEILNYTKFQLSISDIIETPQYWFEPYLGDFTAKKLFLMSDVLGIPTDTFNNPVSISDMQFYGQFMARYLDEKAAAGETVYEDDGTEMEMGRLI</sequence>
<dbReference type="EMBL" id="JAETXX010000001">
    <property type="protein sequence ID" value="MCF8713935.1"/>
    <property type="molecule type" value="Genomic_DNA"/>
</dbReference>
<dbReference type="Proteomes" id="UP000829517">
    <property type="component" value="Unassembled WGS sequence"/>
</dbReference>
<accession>A0ABS9J0H0</accession>
<evidence type="ECO:0000313" key="2">
    <source>
        <dbReference type="Proteomes" id="UP000829517"/>
    </source>
</evidence>
<organism evidence="1 2">
    <name type="scientific">Joostella atrarenae</name>
    <dbReference type="NCBI Taxonomy" id="679257"/>
    <lineage>
        <taxon>Bacteria</taxon>
        <taxon>Pseudomonadati</taxon>
        <taxon>Bacteroidota</taxon>
        <taxon>Flavobacteriia</taxon>
        <taxon>Flavobacteriales</taxon>
        <taxon>Flavobacteriaceae</taxon>
        <taxon>Joostella</taxon>
    </lineage>
</organism>
<keyword evidence="2" id="KW-1185">Reference proteome</keyword>
<comment type="caution">
    <text evidence="1">The sequence shown here is derived from an EMBL/GenBank/DDBJ whole genome shotgun (WGS) entry which is preliminary data.</text>
</comment>